<dbReference type="SMART" id="SM00563">
    <property type="entry name" value="PlsC"/>
    <property type="match status" value="1"/>
</dbReference>
<dbReference type="GO" id="GO:0006654">
    <property type="term" value="P:phosphatidic acid biosynthetic process"/>
    <property type="evidence" value="ECO:0007669"/>
    <property type="project" value="TreeGrafter"/>
</dbReference>
<evidence type="ECO:0000256" key="6">
    <source>
        <dbReference type="ARBA" id="ARBA00016139"/>
    </source>
</evidence>
<dbReference type="InterPro" id="IPR004552">
    <property type="entry name" value="AGP_acyltrans"/>
</dbReference>
<comment type="caution">
    <text evidence="12">The sequence shown here is derived from an EMBL/GenBank/DDBJ whole genome shotgun (WGS) entry which is preliminary data.</text>
</comment>
<evidence type="ECO:0000256" key="8">
    <source>
        <dbReference type="ARBA" id="ARBA00023315"/>
    </source>
</evidence>
<dbReference type="EC" id="2.3.1.51" evidence="5 9"/>
<dbReference type="PANTHER" id="PTHR10434:SF11">
    <property type="entry name" value="1-ACYL-SN-GLYCEROL-3-PHOSPHATE ACYLTRANSFERASE"/>
    <property type="match status" value="1"/>
</dbReference>
<dbReference type="SUPFAM" id="SSF69593">
    <property type="entry name" value="Glycerol-3-phosphate (1)-acyltransferase"/>
    <property type="match status" value="1"/>
</dbReference>
<dbReference type="Pfam" id="PF12710">
    <property type="entry name" value="HAD"/>
    <property type="match status" value="1"/>
</dbReference>
<dbReference type="InterPro" id="IPR006385">
    <property type="entry name" value="HAD_hydro_SerB1"/>
</dbReference>
<keyword evidence="7 9" id="KW-0808">Transferase</keyword>
<keyword evidence="8 9" id="KW-0012">Acyltransferase</keyword>
<dbReference type="UniPathway" id="UPA00557">
    <property type="reaction ID" value="UER00613"/>
</dbReference>
<accession>A0A4Z0LXR9</accession>
<dbReference type="GO" id="GO:0016024">
    <property type="term" value="P:CDP-diacylglycerol biosynthetic process"/>
    <property type="evidence" value="ECO:0007669"/>
    <property type="project" value="UniProtKB-UniPathway"/>
</dbReference>
<dbReference type="NCBIfam" id="TIGR01488">
    <property type="entry name" value="HAD-SF-IB"/>
    <property type="match status" value="1"/>
</dbReference>
<dbReference type="Gene3D" id="1.20.1440.100">
    <property type="entry name" value="SG protein - dephosphorylation function"/>
    <property type="match status" value="1"/>
</dbReference>
<protein>
    <recommendedName>
        <fullName evidence="6 9">1-acyl-sn-glycerol-3-phosphate acyltransferase</fullName>
        <ecNumber evidence="5 9">2.3.1.51</ecNumber>
    </recommendedName>
</protein>
<dbReference type="CDD" id="cd02612">
    <property type="entry name" value="HAD_PGPPase"/>
    <property type="match status" value="1"/>
</dbReference>
<organism evidence="12 13">
    <name type="scientific">Mangrovimicrobium sediminis</name>
    <dbReference type="NCBI Taxonomy" id="2562682"/>
    <lineage>
        <taxon>Bacteria</taxon>
        <taxon>Pseudomonadati</taxon>
        <taxon>Pseudomonadota</taxon>
        <taxon>Gammaproteobacteria</taxon>
        <taxon>Cellvibrionales</taxon>
        <taxon>Halieaceae</taxon>
        <taxon>Mangrovimicrobium</taxon>
    </lineage>
</organism>
<keyword evidence="13" id="KW-1185">Reference proteome</keyword>
<evidence type="ECO:0000259" key="11">
    <source>
        <dbReference type="SMART" id="SM00563"/>
    </source>
</evidence>
<sequence length="590" mass="63815">MATLDELLHSIENSPEGPQVLAIFDFDGTLISGYSAVDLVREQFRRGDLSPAQLFELITAMASFSLGSMGFSAMMNVGAQFLQDIEETTYQGVSRKLYREHIARRVYPESRALVQAHLARGHTVAVISSATPYQVLPAARDLGIEHVLCTDLEVEDGRFTGSVVRPTCFGQGKVRAAEGLAKRFKARLSDAFFYSDSTDDLDLLEVVGKPVALNPSDRLARVAQEQQWPEAHFGSRGRPSVSQMARSVAATSSMVGSFIAGLPIYALTGSRRESINFSVATFGELASALIGMRLRVKGEEHLWSSRPCVFIFNHQSKADVIILARLLRRDFASVGKQEIKTESPLLGKVMEYTGTIFIDRSDARSAIKSVNSLVEVMHAENKSVVMAPEGTRTVSPTLATFKKGAFHIAMQAKVPIVPIVIRNAGDVAPRGEFVYRPATVDVEILPPVETADWRRADLDEHIREVRNMYLRCLGQPEEAAPASDSTAEAAKDQAAVKPAAKTAAKKAAAKAAPAKKAAPKRKSATKKAPAKAAGKAKAKAKAKAKSRAKTPATDRPASQEAARSAPKARSTAGRPSTRPKARPKRKAAES</sequence>
<dbReference type="EMBL" id="SRLE01000012">
    <property type="protein sequence ID" value="TGD71948.1"/>
    <property type="molecule type" value="Genomic_DNA"/>
</dbReference>
<dbReference type="NCBIfam" id="TIGR01490">
    <property type="entry name" value="HAD-SF-IB-hyp1"/>
    <property type="match status" value="1"/>
</dbReference>
<gene>
    <name evidence="12" type="ORF">E4634_16500</name>
</gene>
<dbReference type="Proteomes" id="UP000298050">
    <property type="component" value="Unassembled WGS sequence"/>
</dbReference>
<evidence type="ECO:0000256" key="4">
    <source>
        <dbReference type="ARBA" id="ARBA00008655"/>
    </source>
</evidence>
<dbReference type="OrthoDB" id="9784466at2"/>
<keyword evidence="9" id="KW-1208">Phospholipid metabolism</keyword>
<feature type="compositionally biased region" description="Basic residues" evidence="10">
    <location>
        <begin position="517"/>
        <end position="548"/>
    </location>
</feature>
<comment type="pathway">
    <text evidence="2">Phospholipid metabolism; CDP-diacylglycerol biosynthesis; CDP-diacylglycerol from sn-glycerol 3-phosphate: step 2/3.</text>
</comment>
<evidence type="ECO:0000256" key="5">
    <source>
        <dbReference type="ARBA" id="ARBA00013211"/>
    </source>
</evidence>
<dbReference type="InterPro" id="IPR023214">
    <property type="entry name" value="HAD_sf"/>
</dbReference>
<keyword evidence="9" id="KW-0594">Phospholipid biosynthesis</keyword>
<dbReference type="AlphaFoldDB" id="A0A4Z0LXR9"/>
<proteinExistence type="inferred from homology"/>
<name>A0A4Z0LXR9_9GAMM</name>
<comment type="similarity">
    <text evidence="4 9">Belongs to the 1-acyl-sn-glycerol-3-phosphate acyltransferase family.</text>
</comment>
<keyword evidence="9" id="KW-0444">Lipid biosynthesis</keyword>
<dbReference type="Gene3D" id="3.40.50.1000">
    <property type="entry name" value="HAD superfamily/HAD-like"/>
    <property type="match status" value="1"/>
</dbReference>
<evidence type="ECO:0000256" key="1">
    <source>
        <dbReference type="ARBA" id="ARBA00001141"/>
    </source>
</evidence>
<comment type="domain">
    <text evidence="9">The HXXXXD motif is essential for acyltransferase activity and may constitute the binding site for the phosphate moiety of the glycerol-3-phosphate.</text>
</comment>
<comment type="pathway">
    <text evidence="3">Lipid metabolism.</text>
</comment>
<dbReference type="GO" id="GO:0003841">
    <property type="term" value="F:1-acylglycerol-3-phosphate O-acyltransferase activity"/>
    <property type="evidence" value="ECO:0007669"/>
    <property type="project" value="UniProtKB-UniRule"/>
</dbReference>
<dbReference type="Pfam" id="PF01553">
    <property type="entry name" value="Acyltransferase"/>
    <property type="match status" value="1"/>
</dbReference>
<comment type="catalytic activity">
    <reaction evidence="1 9">
        <text>a 1-acyl-sn-glycero-3-phosphate + an acyl-CoA = a 1,2-diacyl-sn-glycero-3-phosphate + CoA</text>
        <dbReference type="Rhea" id="RHEA:19709"/>
        <dbReference type="ChEBI" id="CHEBI:57287"/>
        <dbReference type="ChEBI" id="CHEBI:57970"/>
        <dbReference type="ChEBI" id="CHEBI:58342"/>
        <dbReference type="ChEBI" id="CHEBI:58608"/>
        <dbReference type="EC" id="2.3.1.51"/>
    </reaction>
</comment>
<dbReference type="PANTHER" id="PTHR10434">
    <property type="entry name" value="1-ACYL-SN-GLYCEROL-3-PHOSPHATE ACYLTRANSFERASE"/>
    <property type="match status" value="1"/>
</dbReference>
<dbReference type="GO" id="GO:0016020">
    <property type="term" value="C:membrane"/>
    <property type="evidence" value="ECO:0007669"/>
    <property type="project" value="InterPro"/>
</dbReference>
<dbReference type="GO" id="GO:0016787">
    <property type="term" value="F:hydrolase activity"/>
    <property type="evidence" value="ECO:0007669"/>
    <property type="project" value="UniProtKB-KW"/>
</dbReference>
<keyword evidence="9" id="KW-0443">Lipid metabolism</keyword>
<evidence type="ECO:0000256" key="9">
    <source>
        <dbReference type="RuleBase" id="RU361267"/>
    </source>
</evidence>
<reference evidence="12 13" key="1">
    <citation type="submission" date="2019-04" db="EMBL/GenBank/DDBJ databases">
        <title>Taxonomy of novel Haliea sp. from mangrove soil of West Coast of India.</title>
        <authorList>
            <person name="Verma A."/>
            <person name="Kumar P."/>
            <person name="Krishnamurthi S."/>
        </authorList>
    </citation>
    <scope>NUCLEOTIDE SEQUENCE [LARGE SCALE GENOMIC DNA]</scope>
    <source>
        <strain evidence="12 13">SAOS-164</strain>
    </source>
</reference>
<dbReference type="InterPro" id="IPR002123">
    <property type="entry name" value="Plipid/glycerol_acylTrfase"/>
</dbReference>
<dbReference type="InterPro" id="IPR036412">
    <property type="entry name" value="HAD-like_sf"/>
</dbReference>
<feature type="region of interest" description="Disordered" evidence="10">
    <location>
        <begin position="506"/>
        <end position="590"/>
    </location>
</feature>
<evidence type="ECO:0000256" key="3">
    <source>
        <dbReference type="ARBA" id="ARBA00005189"/>
    </source>
</evidence>
<dbReference type="SUPFAM" id="SSF56784">
    <property type="entry name" value="HAD-like"/>
    <property type="match status" value="1"/>
</dbReference>
<evidence type="ECO:0000256" key="2">
    <source>
        <dbReference type="ARBA" id="ARBA00004728"/>
    </source>
</evidence>
<feature type="compositionally biased region" description="Basic residues" evidence="10">
    <location>
        <begin position="577"/>
        <end position="590"/>
    </location>
</feature>
<evidence type="ECO:0000256" key="10">
    <source>
        <dbReference type="SAM" id="MobiDB-lite"/>
    </source>
</evidence>
<feature type="domain" description="Phospholipid/glycerol acyltransferase" evidence="11">
    <location>
        <begin position="308"/>
        <end position="424"/>
    </location>
</feature>
<evidence type="ECO:0000313" key="12">
    <source>
        <dbReference type="EMBL" id="TGD71948.1"/>
    </source>
</evidence>
<evidence type="ECO:0000313" key="13">
    <source>
        <dbReference type="Proteomes" id="UP000298050"/>
    </source>
</evidence>
<evidence type="ECO:0000256" key="7">
    <source>
        <dbReference type="ARBA" id="ARBA00022679"/>
    </source>
</evidence>
<dbReference type="NCBIfam" id="TIGR00530">
    <property type="entry name" value="AGP_acyltrn"/>
    <property type="match status" value="1"/>
</dbReference>
<dbReference type="CDD" id="cd07989">
    <property type="entry name" value="LPLAT_AGPAT-like"/>
    <property type="match status" value="1"/>
</dbReference>
<keyword evidence="12" id="KW-0378">Hydrolase</keyword>